<name>A0ABQ7FR83_9ACTN</name>
<dbReference type="PANTHER" id="PTHR33744:SF1">
    <property type="entry name" value="DNA-BINDING TRANSCRIPTIONAL ACTIVATOR ADER"/>
    <property type="match status" value="1"/>
</dbReference>
<sequence>MLTMYDLAAGQRPVLRYLDPVPATRPDTARTIEQVAVCDERWRLPADVQRARDVLAIVPFPAAGGLPDPGAALRALAGRGVVAVALAPPDGSPPPETATAAAAAHATGLPLLAPVGPSDAGDLQARVLRRQIAALRDGVEQRDRLLRLSARLDRQGKGAAPLLRQLEAECAADVRLIEPADPGWREDTELGRVLTQVRRGQVHTAAFSTAGRHVVLHAVGTTAPHQVLAAIRPTPWPRPLRDLIAHAAGQISLLRHPVVRRTAERRLEQSGMAVQLSILQYLMVGGVAAAVRAAEPLVPGVLTTDAGQVAVIECAPAEDRAGVARECEAAVGRGLVALCPAQERHVIIAIPQPADDGPDATDLLAPVMRAGRAAGVSTPEPWTRTARAYESAARALITARQTPGRITVHAGGTPLASLLPPSAHRWARTLLRPLDALPAAHRDQLVHTARLALAYGAAAAGSLLGVDRTTAGKRLTTVMRYAGLSRRSLPHRAVLDLAFQLEERPGDPENSSGIPPRLHSLLREHEEARAEAERFLAPLDLRARALLRTWITCNGAVQRTAAELGIHRNSVPHRLERAGTLLERSLSPHGSGPHDVLWALVLTGGLPVDIVPDPVAGATR</sequence>
<evidence type="ECO:0000313" key="3">
    <source>
        <dbReference type="Proteomes" id="UP000621266"/>
    </source>
</evidence>
<dbReference type="InterPro" id="IPR051448">
    <property type="entry name" value="CdaR-like_regulators"/>
</dbReference>
<feature type="domain" description="PucR C-terminal helix-turn-helix" evidence="1">
    <location>
        <begin position="545"/>
        <end position="587"/>
    </location>
</feature>
<dbReference type="InterPro" id="IPR042070">
    <property type="entry name" value="PucR_C-HTH_sf"/>
</dbReference>
<protein>
    <submittedName>
        <fullName evidence="2">PucR family transcriptional regulator</fullName>
    </submittedName>
</protein>
<dbReference type="PANTHER" id="PTHR33744">
    <property type="entry name" value="CARBOHYDRATE DIACID REGULATOR"/>
    <property type="match status" value="1"/>
</dbReference>
<accession>A0ABQ7FR83</accession>
<dbReference type="Gene3D" id="1.10.10.2840">
    <property type="entry name" value="PucR C-terminal helix-turn-helix domain"/>
    <property type="match status" value="2"/>
</dbReference>
<dbReference type="Pfam" id="PF13556">
    <property type="entry name" value="HTH_30"/>
    <property type="match status" value="1"/>
</dbReference>
<evidence type="ECO:0000259" key="1">
    <source>
        <dbReference type="Pfam" id="PF13556"/>
    </source>
</evidence>
<dbReference type="EMBL" id="WHPN01000155">
    <property type="protein sequence ID" value="KAF4409912.1"/>
    <property type="molecule type" value="Genomic_DNA"/>
</dbReference>
<reference evidence="2 3" key="1">
    <citation type="submission" date="2019-10" db="EMBL/GenBank/DDBJ databases">
        <title>Streptomyces tenebrisbrunneis sp.nov., an endogenous actinomycete isolated from of Lycium ruthenicum.</title>
        <authorList>
            <person name="Ma L."/>
        </authorList>
    </citation>
    <scope>NUCLEOTIDE SEQUENCE [LARGE SCALE GENOMIC DNA]</scope>
    <source>
        <strain evidence="2 3">TRM 66187</strain>
    </source>
</reference>
<dbReference type="RefSeq" id="WP_156205361.1">
    <property type="nucleotide sequence ID" value="NZ_WHPN01000155.1"/>
</dbReference>
<proteinExistence type="predicted"/>
<evidence type="ECO:0000313" key="2">
    <source>
        <dbReference type="EMBL" id="KAF4409912.1"/>
    </source>
</evidence>
<gene>
    <name evidence="2" type="ORF">GCU69_06510</name>
</gene>
<comment type="caution">
    <text evidence="2">The sequence shown here is derived from an EMBL/GenBank/DDBJ whole genome shotgun (WGS) entry which is preliminary data.</text>
</comment>
<keyword evidence="3" id="KW-1185">Reference proteome</keyword>
<dbReference type="InterPro" id="IPR025736">
    <property type="entry name" value="PucR_C-HTH_dom"/>
</dbReference>
<dbReference type="Proteomes" id="UP000621266">
    <property type="component" value="Unassembled WGS sequence"/>
</dbReference>
<organism evidence="2 3">
    <name type="scientific">Streptomyces lycii</name>
    <dbReference type="NCBI Taxonomy" id="2654337"/>
    <lineage>
        <taxon>Bacteria</taxon>
        <taxon>Bacillati</taxon>
        <taxon>Actinomycetota</taxon>
        <taxon>Actinomycetes</taxon>
        <taxon>Kitasatosporales</taxon>
        <taxon>Streptomycetaceae</taxon>
        <taxon>Streptomyces</taxon>
    </lineage>
</organism>